<dbReference type="PANTHER" id="PTHR11081:SF62">
    <property type="entry name" value="XPG-I DOMAIN-CONTAINING PROTEIN"/>
    <property type="match status" value="1"/>
</dbReference>
<feature type="region of interest" description="Disordered" evidence="1">
    <location>
        <begin position="542"/>
        <end position="600"/>
    </location>
</feature>
<dbReference type="GO" id="GO:0017108">
    <property type="term" value="F:5'-flap endonuclease activity"/>
    <property type="evidence" value="ECO:0007669"/>
    <property type="project" value="TreeGrafter"/>
</dbReference>
<evidence type="ECO:0000259" key="2">
    <source>
        <dbReference type="SMART" id="SM00484"/>
    </source>
</evidence>
<feature type="compositionally biased region" description="Polar residues" evidence="1">
    <location>
        <begin position="911"/>
        <end position="922"/>
    </location>
</feature>
<accession>A0AAV9NUT2</accession>
<dbReference type="AlphaFoldDB" id="A0AAV9NUT2"/>
<dbReference type="InterPro" id="IPR006084">
    <property type="entry name" value="XPG/Rad2"/>
</dbReference>
<reference evidence="3 4" key="1">
    <citation type="submission" date="2023-08" db="EMBL/GenBank/DDBJ databases">
        <title>Black Yeasts Isolated from many extreme environments.</title>
        <authorList>
            <person name="Coleine C."/>
            <person name="Stajich J.E."/>
            <person name="Selbmann L."/>
        </authorList>
    </citation>
    <scope>NUCLEOTIDE SEQUENCE [LARGE SCALE GENOMIC DNA]</scope>
    <source>
        <strain evidence="3 4">CCFEE 5935</strain>
    </source>
</reference>
<organism evidence="3 4">
    <name type="scientific">Saxophila tyrrhenica</name>
    <dbReference type="NCBI Taxonomy" id="1690608"/>
    <lineage>
        <taxon>Eukaryota</taxon>
        <taxon>Fungi</taxon>
        <taxon>Dikarya</taxon>
        <taxon>Ascomycota</taxon>
        <taxon>Pezizomycotina</taxon>
        <taxon>Dothideomycetes</taxon>
        <taxon>Dothideomycetidae</taxon>
        <taxon>Mycosphaerellales</taxon>
        <taxon>Extremaceae</taxon>
        <taxon>Saxophila</taxon>
    </lineage>
</organism>
<dbReference type="Pfam" id="PF00867">
    <property type="entry name" value="XPG_I"/>
    <property type="match status" value="1"/>
</dbReference>
<evidence type="ECO:0000256" key="1">
    <source>
        <dbReference type="SAM" id="MobiDB-lite"/>
    </source>
</evidence>
<feature type="compositionally biased region" description="Basic and acidic residues" evidence="1">
    <location>
        <begin position="576"/>
        <end position="586"/>
    </location>
</feature>
<comment type="caution">
    <text evidence="3">The sequence shown here is derived from an EMBL/GenBank/DDBJ whole genome shotgun (WGS) entry which is preliminary data.</text>
</comment>
<dbReference type="Gene3D" id="3.40.50.1010">
    <property type="entry name" value="5'-nuclease"/>
    <property type="match status" value="2"/>
</dbReference>
<feature type="region of interest" description="Disordered" evidence="1">
    <location>
        <begin position="1093"/>
        <end position="1114"/>
    </location>
</feature>
<feature type="compositionally biased region" description="Polar residues" evidence="1">
    <location>
        <begin position="1093"/>
        <end position="1110"/>
    </location>
</feature>
<feature type="region of interest" description="Disordered" evidence="1">
    <location>
        <begin position="848"/>
        <end position="879"/>
    </location>
</feature>
<dbReference type="SUPFAM" id="SSF88723">
    <property type="entry name" value="PIN domain-like"/>
    <property type="match status" value="1"/>
</dbReference>
<proteinExistence type="predicted"/>
<dbReference type="InterPro" id="IPR029060">
    <property type="entry name" value="PIN-like_dom_sf"/>
</dbReference>
<dbReference type="EMBL" id="JAVRRT010000027">
    <property type="protein sequence ID" value="KAK5163218.1"/>
    <property type="molecule type" value="Genomic_DNA"/>
</dbReference>
<feature type="region of interest" description="Disordered" evidence="1">
    <location>
        <begin position="892"/>
        <end position="922"/>
    </location>
</feature>
<feature type="domain" description="XPG-I" evidence="2">
    <location>
        <begin position="233"/>
        <end position="309"/>
    </location>
</feature>
<feature type="compositionally biased region" description="Low complexity" evidence="1">
    <location>
        <begin position="898"/>
        <end position="910"/>
    </location>
</feature>
<dbReference type="GeneID" id="89932129"/>
<evidence type="ECO:0000313" key="4">
    <source>
        <dbReference type="Proteomes" id="UP001337655"/>
    </source>
</evidence>
<dbReference type="SMART" id="SM00484">
    <property type="entry name" value="XPGI"/>
    <property type="match status" value="1"/>
</dbReference>
<dbReference type="Proteomes" id="UP001337655">
    <property type="component" value="Unassembled WGS sequence"/>
</dbReference>
<name>A0AAV9NUT2_9PEZI</name>
<gene>
    <name evidence="3" type="ORF">LTR77_010804</name>
</gene>
<protein>
    <recommendedName>
        <fullName evidence="2">XPG-I domain-containing protein</fullName>
    </recommendedName>
</protein>
<dbReference type="RefSeq" id="XP_064653743.1">
    <property type="nucleotide sequence ID" value="XM_064808021.1"/>
</dbReference>
<evidence type="ECO:0000313" key="3">
    <source>
        <dbReference type="EMBL" id="KAK5163218.1"/>
    </source>
</evidence>
<dbReference type="InterPro" id="IPR006086">
    <property type="entry name" value="XPG-I_dom"/>
</dbReference>
<sequence>MSGSESHEYATTRLRLLAEGVPIVATQLNREYAVVEAADMLSMGIVLPSEYGPRTQRRTGRDCVCLRPTGEVQRVFPLGVVLSMYREACGTPTRRVREARSTSLHLVSTRGAVFGEEKSSWESLDILGDGEVNSIAELSTEHFKRTGRPLRVAIDEAGWRFHNLTDAQVAAIRAKEPRANPIEKAILWWVLGLMRMNIQPLFVFDGPSRPWKRGGVAGRIDWKKIDPLRKTLDVLKVVHHRAPAEAEAECALLNRLGIVDAVWSDDGDTLMFGATALIKEHREPGKGNKKSDSLVQVYRSEIIARDFNNDRQGLILFALLSGGDYDTKGLEGCEPRAALAAAQFDNGRLGRVLCETPLRELDHFTEYLRTLRLSARPSCQELPRAQGVDREQAYNLRALSKGWFQQMDEGKLRTFLLERFNFQTREYIRHILLVFLTRTFTNAPLDRVQTNLVFNVELVRKRGQDPNEAAVERKITFSPLRVTELNVEKQPVNEDWSVYVKKDGVAFDPAQPVEAEMLEYVLEAGLGDTELQRLKGIASQSKWRKRKAQDCEDDSVADDAAGTVSADSLRPGPKKLRTDDGQEKKPAAKKKRQSKKEKEKQLEAEAVAAAAAAAVVVPKFRLPAARPVGIGRFSVLRTNGGVPGVSLVQQVSLTPKNWASLCKQRVEGWFARNDAYSIDQLDGEIERLNQLRISYLTIATAMGMTVDAQNNVTAVDATKATYPLPAADATEPTKPSAADGTLQTAYQGTYTAQAVLAGAMKKAQAAGKTPADILEDDAVKTATTTLNTSRANLAAAVDTHRQAAADWTKWASSTMTDDTSKKAISGWMHQTLMTLQSNVSKLEQARTKKMASQPPGPTVIASATAGKGSGNDGVPDGTVAAVAGDENPNPVFGVGPNASGASTTPGAAGSDPNTLPQGGTASDPWTSIKCSFSAKDQSSTASTSSRGFSVGGGAGWGLWSVGGAYSHDQSSSDFSSDMSSCDVSVTFSALVVNIGRPWLYGELFADNELDVANGINLSRGPEMLKKWMIAQKAADADPMNFDGGAIANLSNYSMFPAYPTSSLVAADTTVEVCLLLLSPLHVLVVSADEPENSSAAIPNTSRNTSPSNPTAAPLRGLGPFSVSSSFHQASSKQSFRMQSTSTGCRLCFGAPQIIGWVSQILPALPRFDGYQPMVQNLGTWTA</sequence>
<keyword evidence="4" id="KW-1185">Reference proteome</keyword>
<dbReference type="PRINTS" id="PR00853">
    <property type="entry name" value="XPGRADSUPER"/>
</dbReference>
<dbReference type="CDD" id="cd09870">
    <property type="entry name" value="PIN_YEN1"/>
    <property type="match status" value="1"/>
</dbReference>
<dbReference type="GO" id="GO:0006974">
    <property type="term" value="P:DNA damage response"/>
    <property type="evidence" value="ECO:0007669"/>
    <property type="project" value="UniProtKB-ARBA"/>
</dbReference>
<dbReference type="PANTHER" id="PTHR11081">
    <property type="entry name" value="FLAP ENDONUCLEASE FAMILY MEMBER"/>
    <property type="match status" value="1"/>
</dbReference>